<protein>
    <recommendedName>
        <fullName evidence="3">Restriction endonuclease</fullName>
    </recommendedName>
</protein>
<organism evidence="1 2">
    <name type="scientific">Myceligenerans pegani</name>
    <dbReference type="NCBI Taxonomy" id="2776917"/>
    <lineage>
        <taxon>Bacteria</taxon>
        <taxon>Bacillati</taxon>
        <taxon>Actinomycetota</taxon>
        <taxon>Actinomycetes</taxon>
        <taxon>Micrococcales</taxon>
        <taxon>Promicromonosporaceae</taxon>
        <taxon>Myceligenerans</taxon>
    </lineage>
</organism>
<keyword evidence="2" id="KW-1185">Reference proteome</keyword>
<gene>
    <name evidence="1" type="ORF">IHE71_04890</name>
</gene>
<evidence type="ECO:0008006" key="3">
    <source>
        <dbReference type="Google" id="ProtNLM"/>
    </source>
</evidence>
<evidence type="ECO:0000313" key="2">
    <source>
        <dbReference type="Proteomes" id="UP000625527"/>
    </source>
</evidence>
<evidence type="ECO:0000313" key="1">
    <source>
        <dbReference type="EMBL" id="MBE1875049.1"/>
    </source>
</evidence>
<dbReference type="EMBL" id="JADAQT010000057">
    <property type="protein sequence ID" value="MBE1875049.1"/>
    <property type="molecule type" value="Genomic_DNA"/>
</dbReference>
<sequence length="471" mass="52838">MLVTPGCFTTYRKESNPLSRYLDHHVGNRALLAIGALAESEIDLPDDVILERVLGDLTVEPPAFSGEVEMGAFKQFQGPSLEIGPSTKTDAHVQMIAFGVVGDASLLLTWPDAADDVEPIDPFDGDGWAHPLVSDDYDEQDAMRRFEFRAAQERFTVGEHRDVPCLWFRLHIDPRTYHEGFDHSAHKSFVDEQIARVRPIVDRIASQINEYRQTTLPAKVVSALERRRSEARNREAFENALSWPLGFPRATLEVDLQTAEAGAPPAEPAALQLLPRGLTDTTFADIVVAVRRWANGAQRYPRSFHRPQRAYEDWITDQICIALNMLSAGGADREVFRHVGKTDITVRMKDTDRGTGEEVVFVCECKWWGGEARVRDDLDQLLGYLGQRHTTGMLIYFVANEDLEAVEGNAIRALTAHDAYIERVGEHASWPVLRFQQEGRRADVCVAFVHLHYASALRAADDAAEGFETEE</sequence>
<accession>A0ABR9MVU4</accession>
<dbReference type="Proteomes" id="UP000625527">
    <property type="component" value="Unassembled WGS sequence"/>
</dbReference>
<name>A0ABR9MVU4_9MICO</name>
<proteinExistence type="predicted"/>
<dbReference type="RefSeq" id="WP_192861631.1">
    <property type="nucleotide sequence ID" value="NZ_JADAQT010000057.1"/>
</dbReference>
<comment type="caution">
    <text evidence="1">The sequence shown here is derived from an EMBL/GenBank/DDBJ whole genome shotgun (WGS) entry which is preliminary data.</text>
</comment>
<reference evidence="1 2" key="1">
    <citation type="submission" date="2020-10" db="EMBL/GenBank/DDBJ databases">
        <title>Myceligenerans pegani sp. nov., an endophytic actinomycete isolated from Peganum harmala L. in Xinjiang, China.</title>
        <authorList>
            <person name="Xin L."/>
        </authorList>
    </citation>
    <scope>NUCLEOTIDE SEQUENCE [LARGE SCALE GENOMIC DNA]</scope>
    <source>
        <strain evidence="1 2">TRM65318</strain>
    </source>
</reference>